<keyword evidence="4 7" id="KW-0605">Phycobilisome</keyword>
<evidence type="ECO:0000256" key="5">
    <source>
        <dbReference type="ARBA" id="ARBA00023078"/>
    </source>
</evidence>
<evidence type="ECO:0000259" key="8">
    <source>
        <dbReference type="PROSITE" id="PS51445"/>
    </source>
</evidence>
<dbReference type="PANTHER" id="PTHR34011">
    <property type="entry name" value="PHYCOBILISOME 32.1 KDA LINKER POLYPEPTIDE, PHYCOCYANIN-ASSOCIATED, ROD 2-RELATED"/>
    <property type="match status" value="1"/>
</dbReference>
<dbReference type="AlphaFoldDB" id="A0A947DFH9"/>
<accession>A0A947DFH9</accession>
<comment type="similarity">
    <text evidence="7">Belongs to the phycobilisome linker protein family.</text>
</comment>
<evidence type="ECO:0000256" key="4">
    <source>
        <dbReference type="ARBA" id="ARBA00022738"/>
    </source>
</evidence>
<dbReference type="PROSITE" id="PS51445">
    <property type="entry name" value="PBS_LINKER"/>
    <property type="match status" value="2"/>
</dbReference>
<protein>
    <submittedName>
        <fullName evidence="9">Phycobilisome rod-core linker polypeptide</fullName>
    </submittedName>
</protein>
<evidence type="ECO:0000256" key="1">
    <source>
        <dbReference type="ARBA" id="ARBA00004445"/>
    </source>
</evidence>
<dbReference type="InterPro" id="IPR001297">
    <property type="entry name" value="PBS_linker_dom"/>
</dbReference>
<dbReference type="InterPro" id="IPR038255">
    <property type="entry name" value="PBS_linker_sf"/>
</dbReference>
<reference evidence="9" key="2">
    <citation type="journal article" date="2021" name="Mar. Drugs">
        <title>Genome Reduction and Secondary Metabolism of the Marine Sponge-Associated Cyanobacterium Leptothoe.</title>
        <authorList>
            <person name="Konstantinou D."/>
            <person name="Popin R.V."/>
            <person name="Fewer D.P."/>
            <person name="Sivonen K."/>
            <person name="Gkelis S."/>
        </authorList>
    </citation>
    <scope>NUCLEOTIDE SEQUENCE</scope>
    <source>
        <strain evidence="9">TAU-MAC 1115</strain>
    </source>
</reference>
<keyword evidence="2" id="KW-0602">Photosynthesis</keyword>
<feature type="domain" description="PBS-linker" evidence="8">
    <location>
        <begin position="7"/>
        <end position="188"/>
    </location>
</feature>
<dbReference type="GO" id="GO:0031676">
    <property type="term" value="C:plasma membrane-derived thylakoid membrane"/>
    <property type="evidence" value="ECO:0007669"/>
    <property type="project" value="UniProtKB-SubCell"/>
</dbReference>
<evidence type="ECO:0000256" key="7">
    <source>
        <dbReference type="PROSITE-ProRule" id="PRU00775"/>
    </source>
</evidence>
<evidence type="ECO:0000256" key="3">
    <source>
        <dbReference type="ARBA" id="ARBA00022549"/>
    </source>
</evidence>
<sequence>MVSTFTNPVVYSAIRLGIHPFDRTAPVELWSHDSLETVESVIRAVYRQVLGNAHVMESERSSVADAESQLRSHRISVRDFIRQVAKSDLYRNRFFEPCSRNRFIELNFKHLLGRAPNSYSDIADHSNLLESKGFEAEIDSYLDSDEYERAFGENTVPYYRGYKSIAGQKVAGFANLLKLLRGASSHDHNLAQEEQARLTQAIMANHIDEIIPITGLADTGQFIPPIPPLSEEDRLTPAQVYQGYETFRQTPPVEQLINASADDIEVVIRAVYRQVMGNAHIMESERLTAPESQLRSGNLSVREFVRQLAKSELYRSQFVDNCYRYRAIELNFKHLLGRAPQNYEEMQAHSAILDAAGYEADIDSYIDSDEYQNAFGEFVVPYYRGYRTAAGQTMLEFTNMLTLLRSASSSDKDPATNNAPRLTESVITAKAPRSYEARPVEDILAEVFKPKPSIPSPVTEESVTTGRTPVQEPSELEIRLSEQDALIAKLREQLAELRPLAGIGEAITRKGLQASATIPTENSYTFIQSQTDENSALIERLRGELMEARALANIGEARLNKWRQSSFR</sequence>
<dbReference type="RefSeq" id="WP_215608686.1">
    <property type="nucleotide sequence ID" value="NZ_JADOES010000014.1"/>
</dbReference>
<gene>
    <name evidence="9" type="ORF">IXB50_09290</name>
</gene>
<dbReference type="PANTHER" id="PTHR34011:SF6">
    <property type="entry name" value="PHYCOBILIPROTEIN APCE"/>
    <property type="match status" value="1"/>
</dbReference>
<organism evidence="9 10">
    <name type="scientific">Leptothoe spongobia TAU-MAC 1115</name>
    <dbReference type="NCBI Taxonomy" id="1967444"/>
    <lineage>
        <taxon>Bacteria</taxon>
        <taxon>Bacillati</taxon>
        <taxon>Cyanobacteriota</taxon>
        <taxon>Cyanophyceae</taxon>
        <taxon>Nodosilineales</taxon>
        <taxon>Cymatolegaceae</taxon>
        <taxon>Leptothoe</taxon>
        <taxon>Leptothoe spongobia</taxon>
    </lineage>
</organism>
<evidence type="ECO:0000313" key="9">
    <source>
        <dbReference type="EMBL" id="MBT9315618.1"/>
    </source>
</evidence>
<keyword evidence="6" id="KW-0472">Membrane</keyword>
<dbReference type="Gene3D" id="1.10.3130.20">
    <property type="entry name" value="Phycobilisome linker domain"/>
    <property type="match status" value="2"/>
</dbReference>
<keyword evidence="5" id="KW-0793">Thylakoid</keyword>
<proteinExistence type="inferred from homology"/>
<reference evidence="9" key="1">
    <citation type="submission" date="2020-11" db="EMBL/GenBank/DDBJ databases">
        <authorList>
            <person name="Konstantinou D."/>
            <person name="Gkelis S."/>
            <person name="Popin R."/>
            <person name="Fewer D."/>
            <person name="Sivonen K."/>
        </authorList>
    </citation>
    <scope>NUCLEOTIDE SEQUENCE</scope>
    <source>
        <strain evidence="9">TAU-MAC 1115</strain>
    </source>
</reference>
<evidence type="ECO:0000256" key="2">
    <source>
        <dbReference type="ARBA" id="ARBA00022531"/>
    </source>
</evidence>
<dbReference type="EMBL" id="JADOES010000014">
    <property type="protein sequence ID" value="MBT9315618.1"/>
    <property type="molecule type" value="Genomic_DNA"/>
</dbReference>
<evidence type="ECO:0000256" key="6">
    <source>
        <dbReference type="ARBA" id="ARBA00023136"/>
    </source>
</evidence>
<feature type="domain" description="PBS-linker" evidence="8">
    <location>
        <begin position="233"/>
        <end position="412"/>
    </location>
</feature>
<evidence type="ECO:0000313" key="10">
    <source>
        <dbReference type="Proteomes" id="UP000717364"/>
    </source>
</evidence>
<dbReference type="GO" id="GO:0030089">
    <property type="term" value="C:phycobilisome"/>
    <property type="evidence" value="ECO:0007669"/>
    <property type="project" value="UniProtKB-UniRule"/>
</dbReference>
<dbReference type="GO" id="GO:0015979">
    <property type="term" value="P:photosynthesis"/>
    <property type="evidence" value="ECO:0007669"/>
    <property type="project" value="UniProtKB-KW"/>
</dbReference>
<comment type="caution">
    <text evidence="9">The sequence shown here is derived from an EMBL/GenBank/DDBJ whole genome shotgun (WGS) entry which is preliminary data.</text>
</comment>
<comment type="subcellular location">
    <subcellularLocation>
        <location evidence="1">Cellular thylakoid membrane</location>
        <topology evidence="1">Peripheral membrane protein</topology>
        <orientation evidence="1">Cytoplasmic side</orientation>
    </subcellularLocation>
</comment>
<keyword evidence="10" id="KW-1185">Reference proteome</keyword>
<dbReference type="Pfam" id="PF00427">
    <property type="entry name" value="PBS_linker_poly"/>
    <property type="match status" value="2"/>
</dbReference>
<dbReference type="Proteomes" id="UP000717364">
    <property type="component" value="Unassembled WGS sequence"/>
</dbReference>
<keyword evidence="3" id="KW-0042">Antenna complex</keyword>
<name>A0A947DFH9_9CYAN</name>